<sequence length="227" mass="24831">MRESASSRGGLGTPDSFFEAPPPPLGPPPSNFHGVKAEMPWGGPEYTPEHCESWLGPDFRGQLGSGSVGFHSLRTVSPEDSPSSGGDKGQGIQAAVLAGYSGSGPIQLWQFLLEQLTDKTCQHFIAWTGDGWEFKLSDPDELNRVQPFEILVYCDNAVIKCHFGTYKVSVMTPWGLIGFSYCGMSLRTKSGPDKVSVTKQHFWCLDGSSYRDYVNLGCHFGQNKCLQ</sequence>
<gene>
    <name evidence="6" type="ORF">PoB_003761800</name>
</gene>
<feature type="compositionally biased region" description="Pro residues" evidence="4">
    <location>
        <begin position="20"/>
        <end position="30"/>
    </location>
</feature>
<proteinExistence type="inferred from homology"/>
<dbReference type="GO" id="GO:0030154">
    <property type="term" value="P:cell differentiation"/>
    <property type="evidence" value="ECO:0007669"/>
    <property type="project" value="TreeGrafter"/>
</dbReference>
<feature type="region of interest" description="Disordered" evidence="4">
    <location>
        <begin position="1"/>
        <end position="40"/>
    </location>
</feature>
<comment type="similarity">
    <text evidence="1 3">Belongs to the ETS family.</text>
</comment>
<evidence type="ECO:0000313" key="6">
    <source>
        <dbReference type="EMBL" id="GFO11113.1"/>
    </source>
</evidence>
<dbReference type="Gene3D" id="1.10.10.10">
    <property type="entry name" value="Winged helix-like DNA-binding domain superfamily/Winged helix DNA-binding domain"/>
    <property type="match status" value="1"/>
</dbReference>
<feature type="compositionally biased region" description="Polar residues" evidence="4">
    <location>
        <begin position="74"/>
        <end position="84"/>
    </location>
</feature>
<dbReference type="InterPro" id="IPR000418">
    <property type="entry name" value="Ets_dom"/>
</dbReference>
<dbReference type="GO" id="GO:0043565">
    <property type="term" value="F:sequence-specific DNA binding"/>
    <property type="evidence" value="ECO:0007669"/>
    <property type="project" value="InterPro"/>
</dbReference>
<feature type="region of interest" description="Disordered" evidence="4">
    <location>
        <begin position="70"/>
        <end position="90"/>
    </location>
</feature>
<dbReference type="SMART" id="SM00413">
    <property type="entry name" value="ETS"/>
    <property type="match status" value="1"/>
</dbReference>
<evidence type="ECO:0000256" key="4">
    <source>
        <dbReference type="SAM" id="MobiDB-lite"/>
    </source>
</evidence>
<protein>
    <submittedName>
        <fullName evidence="6">Protein c-ets-1</fullName>
    </submittedName>
</protein>
<dbReference type="AlphaFoldDB" id="A0AAV4AX78"/>
<feature type="domain" description="ETS" evidence="5">
    <location>
        <begin position="106"/>
        <end position="144"/>
    </location>
</feature>
<dbReference type="PANTHER" id="PTHR11849:SF289">
    <property type="entry name" value="ETS-LIKE PROTEIN POINTED"/>
    <property type="match status" value="1"/>
</dbReference>
<dbReference type="SUPFAM" id="SSF46785">
    <property type="entry name" value="Winged helix' DNA-binding domain"/>
    <property type="match status" value="1"/>
</dbReference>
<dbReference type="InterPro" id="IPR036390">
    <property type="entry name" value="WH_DNA-bd_sf"/>
</dbReference>
<keyword evidence="7" id="KW-1185">Reference proteome</keyword>
<evidence type="ECO:0000256" key="1">
    <source>
        <dbReference type="ARBA" id="ARBA00005562"/>
    </source>
</evidence>
<keyword evidence="3" id="KW-0539">Nucleus</keyword>
<dbReference type="GO" id="GO:0005634">
    <property type="term" value="C:nucleus"/>
    <property type="evidence" value="ECO:0007669"/>
    <property type="project" value="UniProtKB-SubCell"/>
</dbReference>
<accession>A0AAV4AX78</accession>
<comment type="caution">
    <text evidence="6">The sequence shown here is derived from an EMBL/GenBank/DDBJ whole genome shotgun (WGS) entry which is preliminary data.</text>
</comment>
<name>A0AAV4AX78_9GAST</name>
<dbReference type="EMBL" id="BLXT01004219">
    <property type="protein sequence ID" value="GFO11113.1"/>
    <property type="molecule type" value="Genomic_DNA"/>
</dbReference>
<dbReference type="InterPro" id="IPR046328">
    <property type="entry name" value="ETS_fam"/>
</dbReference>
<dbReference type="Pfam" id="PF00178">
    <property type="entry name" value="Ets"/>
    <property type="match status" value="1"/>
</dbReference>
<dbReference type="PROSITE" id="PS50061">
    <property type="entry name" value="ETS_DOMAIN_3"/>
    <property type="match status" value="1"/>
</dbReference>
<dbReference type="InterPro" id="IPR036388">
    <property type="entry name" value="WH-like_DNA-bd_sf"/>
</dbReference>
<dbReference type="Proteomes" id="UP000735302">
    <property type="component" value="Unassembled WGS sequence"/>
</dbReference>
<comment type="subcellular location">
    <subcellularLocation>
        <location evidence="3">Nucleus</location>
    </subcellularLocation>
</comment>
<dbReference type="GO" id="GO:0000981">
    <property type="term" value="F:DNA-binding transcription factor activity, RNA polymerase II-specific"/>
    <property type="evidence" value="ECO:0007669"/>
    <property type="project" value="TreeGrafter"/>
</dbReference>
<evidence type="ECO:0000313" key="7">
    <source>
        <dbReference type="Proteomes" id="UP000735302"/>
    </source>
</evidence>
<evidence type="ECO:0000256" key="2">
    <source>
        <dbReference type="ARBA" id="ARBA00023125"/>
    </source>
</evidence>
<reference evidence="6 7" key="1">
    <citation type="journal article" date="2021" name="Elife">
        <title>Chloroplast acquisition without the gene transfer in kleptoplastic sea slugs, Plakobranchus ocellatus.</title>
        <authorList>
            <person name="Maeda T."/>
            <person name="Takahashi S."/>
            <person name="Yoshida T."/>
            <person name="Shimamura S."/>
            <person name="Takaki Y."/>
            <person name="Nagai Y."/>
            <person name="Toyoda A."/>
            <person name="Suzuki Y."/>
            <person name="Arimoto A."/>
            <person name="Ishii H."/>
            <person name="Satoh N."/>
            <person name="Nishiyama T."/>
            <person name="Hasebe M."/>
            <person name="Maruyama T."/>
            <person name="Minagawa J."/>
            <person name="Obokata J."/>
            <person name="Shigenobu S."/>
        </authorList>
    </citation>
    <scope>NUCLEOTIDE SEQUENCE [LARGE SCALE GENOMIC DNA]</scope>
</reference>
<evidence type="ECO:0000256" key="3">
    <source>
        <dbReference type="RuleBase" id="RU004019"/>
    </source>
</evidence>
<evidence type="ECO:0000259" key="5">
    <source>
        <dbReference type="PROSITE" id="PS50061"/>
    </source>
</evidence>
<organism evidence="6 7">
    <name type="scientific">Plakobranchus ocellatus</name>
    <dbReference type="NCBI Taxonomy" id="259542"/>
    <lineage>
        <taxon>Eukaryota</taxon>
        <taxon>Metazoa</taxon>
        <taxon>Spiralia</taxon>
        <taxon>Lophotrochozoa</taxon>
        <taxon>Mollusca</taxon>
        <taxon>Gastropoda</taxon>
        <taxon>Heterobranchia</taxon>
        <taxon>Euthyneura</taxon>
        <taxon>Panpulmonata</taxon>
        <taxon>Sacoglossa</taxon>
        <taxon>Placobranchoidea</taxon>
        <taxon>Plakobranchidae</taxon>
        <taxon>Plakobranchus</taxon>
    </lineage>
</organism>
<keyword evidence="2 3" id="KW-0238">DNA-binding</keyword>
<dbReference type="PANTHER" id="PTHR11849">
    <property type="entry name" value="ETS"/>
    <property type="match status" value="1"/>
</dbReference>